<dbReference type="Proteomes" id="UP001633002">
    <property type="component" value="Unassembled WGS sequence"/>
</dbReference>
<keyword evidence="2" id="KW-1185">Reference proteome</keyword>
<accession>A0ABD3GWP1</accession>
<name>A0ABD3GWP1_9MARC</name>
<evidence type="ECO:0000313" key="2">
    <source>
        <dbReference type="Proteomes" id="UP001633002"/>
    </source>
</evidence>
<organism evidence="1 2">
    <name type="scientific">Riccia sorocarpa</name>
    <dbReference type="NCBI Taxonomy" id="122646"/>
    <lineage>
        <taxon>Eukaryota</taxon>
        <taxon>Viridiplantae</taxon>
        <taxon>Streptophyta</taxon>
        <taxon>Embryophyta</taxon>
        <taxon>Marchantiophyta</taxon>
        <taxon>Marchantiopsida</taxon>
        <taxon>Marchantiidae</taxon>
        <taxon>Marchantiales</taxon>
        <taxon>Ricciaceae</taxon>
        <taxon>Riccia</taxon>
    </lineage>
</organism>
<gene>
    <name evidence="1" type="ORF">R1sor_000562</name>
</gene>
<evidence type="ECO:0000313" key="1">
    <source>
        <dbReference type="EMBL" id="KAL3682540.1"/>
    </source>
</evidence>
<sequence>MPPKITEFQQIWSIQLKCPVNHSFLFLTGDLETAHGVPDITSKLYHSALYSRTTHVCLESLCEELGLPVPHRGHFYDFQSGKRRQSGWIRAILDLWEEKNKKKIQADLLREGKPLVLYVLVHRTNVWKTTLARRVFS</sequence>
<comment type="caution">
    <text evidence="1">The sequence shown here is derived from an EMBL/GenBank/DDBJ whole genome shotgun (WGS) entry which is preliminary data.</text>
</comment>
<proteinExistence type="predicted"/>
<reference evidence="1 2" key="1">
    <citation type="submission" date="2024-09" db="EMBL/GenBank/DDBJ databases">
        <title>Chromosome-scale assembly of Riccia sorocarpa.</title>
        <authorList>
            <person name="Paukszto L."/>
        </authorList>
    </citation>
    <scope>NUCLEOTIDE SEQUENCE [LARGE SCALE GENOMIC DNA]</scope>
    <source>
        <strain evidence="1">LP-2024</strain>
        <tissue evidence="1">Aerial parts of the thallus</tissue>
    </source>
</reference>
<protein>
    <submittedName>
        <fullName evidence="1">Uncharacterized protein</fullName>
    </submittedName>
</protein>
<dbReference type="AlphaFoldDB" id="A0ABD3GWP1"/>
<dbReference type="EMBL" id="JBJQOH010000006">
    <property type="protein sequence ID" value="KAL3682540.1"/>
    <property type="molecule type" value="Genomic_DNA"/>
</dbReference>